<dbReference type="PANTHER" id="PTHR30118:SF15">
    <property type="entry name" value="TRANSCRIPTIONAL REGULATORY PROTEIN"/>
    <property type="match status" value="1"/>
</dbReference>
<dbReference type="Gene3D" id="3.40.190.10">
    <property type="entry name" value="Periplasmic binding protein-like II"/>
    <property type="match status" value="2"/>
</dbReference>
<dbReference type="RefSeq" id="WP_204735222.1">
    <property type="nucleotide sequence ID" value="NZ_JAVDWE010000017.1"/>
</dbReference>
<accession>A0ABU1VHG9</accession>
<reference evidence="6 7" key="1">
    <citation type="submission" date="2023-07" db="EMBL/GenBank/DDBJ databases">
        <title>Sorghum-associated microbial communities from plants grown in Nebraska, USA.</title>
        <authorList>
            <person name="Schachtman D."/>
        </authorList>
    </citation>
    <scope>NUCLEOTIDE SEQUENCE [LARGE SCALE GENOMIC DNA]</scope>
    <source>
        <strain evidence="6 7">BE240</strain>
    </source>
</reference>
<comment type="caution">
    <text evidence="6">The sequence shown here is derived from an EMBL/GenBank/DDBJ whole genome shotgun (WGS) entry which is preliminary data.</text>
</comment>
<evidence type="ECO:0000259" key="5">
    <source>
        <dbReference type="PROSITE" id="PS50931"/>
    </source>
</evidence>
<proteinExistence type="inferred from homology"/>
<dbReference type="InterPro" id="IPR000847">
    <property type="entry name" value="LysR_HTH_N"/>
</dbReference>
<feature type="domain" description="HTH lysR-type" evidence="5">
    <location>
        <begin position="10"/>
        <end position="67"/>
    </location>
</feature>
<keyword evidence="7" id="KW-1185">Reference proteome</keyword>
<evidence type="ECO:0000256" key="4">
    <source>
        <dbReference type="ARBA" id="ARBA00023163"/>
    </source>
</evidence>
<sequence>MSNAGARSSLDLHTLECFDTLVREGSVSRAADRMGMSQSSASEVLARLRDRFSDPLLVRTREGMVPTRRAQDLLPRVRTAIEQLRGLQDGADRFDPLSAQEQFRITTSDYMQLLLMPRLAGIVRTQAPRCTLDIVPIPIQRTELALETAEIDLTIAYHPQPPAGLRRSPLLRDRLVFIARRDHPEMEKGVDAAQFANLPQVSVAPSGLNYFGSLVDSALAAQGLQRRIAFTSPQFMLSAHLVSHSDMVLSLPRLAAIALAELFPVQVIELPFTTRPIDIALYWHERAHHAPAHLWLRDTVRAALPPGTEVMVH</sequence>
<organism evidence="6 7">
    <name type="scientific">Hydrogenophaga laconesensis</name>
    <dbReference type="NCBI Taxonomy" id="1805971"/>
    <lineage>
        <taxon>Bacteria</taxon>
        <taxon>Pseudomonadati</taxon>
        <taxon>Pseudomonadota</taxon>
        <taxon>Betaproteobacteria</taxon>
        <taxon>Burkholderiales</taxon>
        <taxon>Comamonadaceae</taxon>
        <taxon>Hydrogenophaga</taxon>
    </lineage>
</organism>
<keyword evidence="2" id="KW-0805">Transcription regulation</keyword>
<dbReference type="CDD" id="cd08417">
    <property type="entry name" value="PBP2_Nitroaromatics_like"/>
    <property type="match status" value="1"/>
</dbReference>
<keyword evidence="3 6" id="KW-0238">DNA-binding</keyword>
<gene>
    <name evidence="6" type="ORF">J2X09_004689</name>
</gene>
<dbReference type="InterPro" id="IPR037402">
    <property type="entry name" value="YidZ_PBP2"/>
</dbReference>
<dbReference type="SUPFAM" id="SSF46785">
    <property type="entry name" value="Winged helix' DNA-binding domain"/>
    <property type="match status" value="1"/>
</dbReference>
<evidence type="ECO:0000256" key="3">
    <source>
        <dbReference type="ARBA" id="ARBA00023125"/>
    </source>
</evidence>
<evidence type="ECO:0000313" key="6">
    <source>
        <dbReference type="EMBL" id="MDR7096932.1"/>
    </source>
</evidence>
<dbReference type="InterPro" id="IPR036388">
    <property type="entry name" value="WH-like_DNA-bd_sf"/>
</dbReference>
<dbReference type="Pfam" id="PF03466">
    <property type="entry name" value="LysR_substrate"/>
    <property type="match status" value="1"/>
</dbReference>
<dbReference type="EMBL" id="JAVDWE010000017">
    <property type="protein sequence ID" value="MDR7096932.1"/>
    <property type="molecule type" value="Genomic_DNA"/>
</dbReference>
<dbReference type="InterPro" id="IPR050389">
    <property type="entry name" value="LysR-type_TF"/>
</dbReference>
<dbReference type="Pfam" id="PF00126">
    <property type="entry name" value="HTH_1"/>
    <property type="match status" value="1"/>
</dbReference>
<comment type="similarity">
    <text evidence="1">Belongs to the LysR transcriptional regulatory family.</text>
</comment>
<dbReference type="InterPro" id="IPR036390">
    <property type="entry name" value="WH_DNA-bd_sf"/>
</dbReference>
<dbReference type="PANTHER" id="PTHR30118">
    <property type="entry name" value="HTH-TYPE TRANSCRIPTIONAL REGULATOR LEUO-RELATED"/>
    <property type="match status" value="1"/>
</dbReference>
<dbReference type="Proteomes" id="UP001265550">
    <property type="component" value="Unassembled WGS sequence"/>
</dbReference>
<name>A0ABU1VHG9_9BURK</name>
<dbReference type="GO" id="GO:0003677">
    <property type="term" value="F:DNA binding"/>
    <property type="evidence" value="ECO:0007669"/>
    <property type="project" value="UniProtKB-KW"/>
</dbReference>
<dbReference type="SUPFAM" id="SSF53850">
    <property type="entry name" value="Periplasmic binding protein-like II"/>
    <property type="match status" value="1"/>
</dbReference>
<evidence type="ECO:0000313" key="7">
    <source>
        <dbReference type="Proteomes" id="UP001265550"/>
    </source>
</evidence>
<dbReference type="PROSITE" id="PS50931">
    <property type="entry name" value="HTH_LYSR"/>
    <property type="match status" value="1"/>
</dbReference>
<dbReference type="InterPro" id="IPR005119">
    <property type="entry name" value="LysR_subst-bd"/>
</dbReference>
<evidence type="ECO:0000256" key="2">
    <source>
        <dbReference type="ARBA" id="ARBA00023015"/>
    </source>
</evidence>
<evidence type="ECO:0000256" key="1">
    <source>
        <dbReference type="ARBA" id="ARBA00009437"/>
    </source>
</evidence>
<protein>
    <submittedName>
        <fullName evidence="6">DNA-binding transcriptional LysR family regulator</fullName>
    </submittedName>
</protein>
<keyword evidence="4" id="KW-0804">Transcription</keyword>
<dbReference type="Gene3D" id="1.10.10.10">
    <property type="entry name" value="Winged helix-like DNA-binding domain superfamily/Winged helix DNA-binding domain"/>
    <property type="match status" value="1"/>
</dbReference>